<dbReference type="Proteomes" id="UP001328107">
    <property type="component" value="Unassembled WGS sequence"/>
</dbReference>
<evidence type="ECO:0000313" key="2">
    <source>
        <dbReference type="Proteomes" id="UP001328107"/>
    </source>
</evidence>
<dbReference type="EMBL" id="BTRK01000001">
    <property type="protein sequence ID" value="GMR30330.1"/>
    <property type="molecule type" value="Genomic_DNA"/>
</dbReference>
<evidence type="ECO:0000313" key="1">
    <source>
        <dbReference type="EMBL" id="GMR30330.1"/>
    </source>
</evidence>
<keyword evidence="2" id="KW-1185">Reference proteome</keyword>
<protein>
    <submittedName>
        <fullName evidence="1">Uncharacterized protein</fullName>
    </submittedName>
</protein>
<accession>A0AAN4Z437</accession>
<proteinExistence type="predicted"/>
<comment type="caution">
    <text evidence="1">The sequence shown here is derived from an EMBL/GenBank/DDBJ whole genome shotgun (WGS) entry which is preliminary data.</text>
</comment>
<organism evidence="1 2">
    <name type="scientific">Pristionchus mayeri</name>
    <dbReference type="NCBI Taxonomy" id="1317129"/>
    <lineage>
        <taxon>Eukaryota</taxon>
        <taxon>Metazoa</taxon>
        <taxon>Ecdysozoa</taxon>
        <taxon>Nematoda</taxon>
        <taxon>Chromadorea</taxon>
        <taxon>Rhabditida</taxon>
        <taxon>Rhabditina</taxon>
        <taxon>Diplogasteromorpha</taxon>
        <taxon>Diplogasteroidea</taxon>
        <taxon>Neodiplogasteridae</taxon>
        <taxon>Pristionchus</taxon>
    </lineage>
</organism>
<reference evidence="2" key="1">
    <citation type="submission" date="2022-10" db="EMBL/GenBank/DDBJ databases">
        <title>Genome assembly of Pristionchus species.</title>
        <authorList>
            <person name="Yoshida K."/>
            <person name="Sommer R.J."/>
        </authorList>
    </citation>
    <scope>NUCLEOTIDE SEQUENCE [LARGE SCALE GENOMIC DNA]</scope>
    <source>
        <strain evidence="2">RS5460</strain>
    </source>
</reference>
<name>A0AAN4Z437_9BILA</name>
<feature type="non-terminal residue" evidence="1">
    <location>
        <position position="171"/>
    </location>
</feature>
<gene>
    <name evidence="1" type="ORF">PMAYCL1PPCAC_00525</name>
</gene>
<sequence>KWTDYFVDHFAVYLDVLKSPNRDRLDQGCTEALAQANLNLEHEVARLMCVEKMIDKSKSRNLLHCTICAGGSFNYKQCIIHLFDPTHIQEENGLIGTAAIARTSSVVRLIITEDLPSKWKAEEAAFTAEIAMKYASVAIGKSRFRPTNSFEEDSFFRYTDMMKPQLSSFTS</sequence>
<feature type="non-terminal residue" evidence="1">
    <location>
        <position position="1"/>
    </location>
</feature>
<dbReference type="AlphaFoldDB" id="A0AAN4Z437"/>